<feature type="transmembrane region" description="Helical" evidence="1">
    <location>
        <begin position="150"/>
        <end position="171"/>
    </location>
</feature>
<feature type="transmembrane region" description="Helical" evidence="1">
    <location>
        <begin position="65"/>
        <end position="88"/>
    </location>
</feature>
<feature type="transmembrane region" description="Helical" evidence="1">
    <location>
        <begin position="20"/>
        <end position="39"/>
    </location>
</feature>
<feature type="transmembrane region" description="Helical" evidence="1">
    <location>
        <begin position="100"/>
        <end position="118"/>
    </location>
</feature>
<reference evidence="3" key="1">
    <citation type="submission" date="2017-02" db="EMBL/GenBank/DDBJ databases">
        <authorList>
            <person name="Varghese N."/>
            <person name="Submissions S."/>
        </authorList>
    </citation>
    <scope>NUCLEOTIDE SEQUENCE [LARGE SCALE GENOMIC DNA]</scope>
    <source>
        <strain evidence="3">ATCC 27094</strain>
    </source>
</reference>
<dbReference type="STRING" id="225324.SAMN02745126_01614"/>
<evidence type="ECO:0000313" key="3">
    <source>
        <dbReference type="Proteomes" id="UP000190092"/>
    </source>
</evidence>
<evidence type="ECO:0000256" key="1">
    <source>
        <dbReference type="SAM" id="Phobius"/>
    </source>
</evidence>
<organism evidence="2 3">
    <name type="scientific">Enhydrobacter aerosaccus</name>
    <dbReference type="NCBI Taxonomy" id="225324"/>
    <lineage>
        <taxon>Bacteria</taxon>
        <taxon>Pseudomonadati</taxon>
        <taxon>Pseudomonadota</taxon>
        <taxon>Alphaproteobacteria</taxon>
        <taxon>Hyphomicrobiales</taxon>
        <taxon>Enhydrobacter</taxon>
    </lineage>
</organism>
<dbReference type="Pfam" id="PF09948">
    <property type="entry name" value="PpoB2"/>
    <property type="match status" value="1"/>
</dbReference>
<feature type="transmembrane region" description="Helical" evidence="1">
    <location>
        <begin position="196"/>
        <end position="216"/>
    </location>
</feature>
<dbReference type="OrthoDB" id="164118at2"/>
<keyword evidence="1" id="KW-1133">Transmembrane helix</keyword>
<protein>
    <submittedName>
        <fullName evidence="2">Predicted metal-binding integral membrane protein</fullName>
    </submittedName>
</protein>
<keyword evidence="3" id="KW-1185">Reference proteome</keyword>
<gene>
    <name evidence="2" type="ORF">SAMN02745126_01614</name>
</gene>
<dbReference type="EMBL" id="FUWJ01000001">
    <property type="protein sequence ID" value="SJZ55853.1"/>
    <property type="molecule type" value="Genomic_DNA"/>
</dbReference>
<dbReference type="Proteomes" id="UP000190092">
    <property type="component" value="Unassembled WGS sequence"/>
</dbReference>
<dbReference type="RefSeq" id="WP_085933225.1">
    <property type="nucleotide sequence ID" value="NZ_FUWJ01000001.1"/>
</dbReference>
<accession>A0A1T4LMC1</accession>
<dbReference type="InterPro" id="IPR018688">
    <property type="entry name" value="PpoB2-like"/>
</dbReference>
<evidence type="ECO:0000313" key="2">
    <source>
        <dbReference type="EMBL" id="SJZ55853.1"/>
    </source>
</evidence>
<keyword evidence="1" id="KW-0812">Transmembrane</keyword>
<name>A0A1T4LMC1_9HYPH</name>
<proteinExistence type="predicted"/>
<keyword evidence="1" id="KW-0472">Membrane</keyword>
<dbReference type="AlphaFoldDB" id="A0A1T4LMC1"/>
<sequence length="218" mass="22819">MDAMPICGRTGLDGAASFLGMWSVMMAAMMLPSLLPTLWRYRQTLGCQMLDGQTLDNLPAGRPDLLTALVGAGYLAVWIASGLIVLPLDAAVTAIESDGPLVPGAIVVMAGMFQFTAWKTRTLTGCREMPTRDRLVPANAVTAWRHGVRLGVHCVCSCAGLTAVLLVVGLMDLRAMLLVTAAVTLERLAPNGPRTAQALGIVIVAIGLLLGARGIALA</sequence>